<name>Q756W3_EREGS</name>
<keyword evidence="12" id="KW-1185">Reference proteome</keyword>
<dbReference type="PROSITE" id="PS50011">
    <property type="entry name" value="PROTEIN_KINASE_DOM"/>
    <property type="match status" value="1"/>
</dbReference>
<feature type="compositionally biased region" description="Low complexity" evidence="9">
    <location>
        <begin position="139"/>
        <end position="164"/>
    </location>
</feature>
<keyword evidence="2 7" id="KW-0723">Serine/threonine-protein kinase</keyword>
<dbReference type="EMBL" id="AE016818">
    <property type="protein sequence ID" value="AAS52945.2"/>
    <property type="molecule type" value="Genomic_DNA"/>
</dbReference>
<comment type="similarity">
    <text evidence="1 7">Belongs to the protein kinase superfamily. STE Ser/Thr protein kinase family. MAP kinase kinase kinase subfamily.</text>
</comment>
<feature type="region of interest" description="Disordered" evidence="9">
    <location>
        <begin position="139"/>
        <end position="167"/>
    </location>
</feature>
<dbReference type="RefSeq" id="NP_985121.2">
    <property type="nucleotide sequence ID" value="NM_210475.2"/>
</dbReference>
<sequence>MRARSEGPGRNLSPRTGVPRSPAVVSSQGILRSPSLKSGASPMSTLGLGWKHGQQSPTGHVAQYLSPLSADSSSAPSRKTSITGLSTLRGGSPSRKPRSNSVSSNFKMAEDAENNTPTLVLPPSLASLNSQSTLSTVYTGNPAAAANPEASSSSSKSGNSATSSLRSGYKPMKRQYVLNEQLYLSRMKNSHLDDYYTRGIAPTMNDDEEDDTDLDTPDVNIDNDDQAFGSNVFTFHDRETSRSVDNELVMLSTKHLLGKMNWLRELDPGNPDIEAPLEFLARAENVSINSATPQDNRQDIEGMLGKLSRNPLVQERLEWQTMLWNVLRGDIVNSEKTKLAEQRTTDELTTQFSDELWLELKSWLYGRSVEDQRTWLQYLRASTDSIFERIIEFRLEDDIEIPDAVVKVESLLNEYYKVIPYWKNCQQMYKEKPITNSDDFKLRIETLNTYVVMYAAFKTEITALHQWIGNDDPEAEGAAGGIEDIKCAEKPIAEQVLKEKDIETIFQKKIFYRHGPWVFKAKLAAIEYGDYFNLMNLPSLNGYLTTLITFPMKLIKEIILIRLNYARKLQKPTMMMIDQMIDDFKSYIKLAVQIIYTINLYCSNKELQLGNVIDDTFDKTVNDAISYFFKLLNLKLVDSTKKSFKNFKEPEALFSHWEDLKNVGCHIDGANEVVPTGFVSLTLRLLNKLHAYILKEQNSVTEKVSKAECEKWIMVTLENIGLFKRKMNRFSNVLTKALQNSANYRINDIRLLLQNLKDTGHFLIYTGGYLEDSGTYLFASKELLGYSGTDILRIVKGMEVGSDLIPEVSITNSLSVYTAIEQGVCSDPIFVQEERPDGLSYYHVQSECNKRHIGKSRGKIIHSYDSFYGSETEGSELYELERKLKSLGYLVAVCPDEPILWEGEMYNLSYEKQLNAEDFPVNITPGMLTLMAQGSTYSMEYQCDKFQHFAGNSVVFTEKRCSIVPAEQTLQKINKAYFRITYHTLAHHHKLVSTIQRKFRGFESLNTVFIFCRDFAKNFLRSNVASYETKSVIIMQMLKVSIGWLTFLIDDCDPNDPKTFRWCVLAMEFAMQMTSGWNILGISGEQFKTLKDKISGCMALLISHFDIMGVRSREAENTVMPQVRAIMDFETDDEETVQQLNTKMRLKAINELEQNTVNTRRQVGKVLDATDKDNQYLLTLASSLSNVSIKWQKRSFIGGGSFGSVYSAVNLDTGDILAVKEIKFNDRKTIKQVFPSIRDEMTVLEMLNHPNVVQYYGVEVHRDRVNIFMEYCEGGSLASLLAHGRIEDEMVTQVYSLQMLEGLAYLHESGVDHRDIKPENILLDFNGIIKYVDFGAAKVLASNGSKKLNLEQHMEGEKMIGTPMYMSPEAISGTGYGKFGSDDIWSLGCVILEMVTGRRPWANLDNQWAIIYQVAAGQIPMFPSKNEMSQAGIKFLSRCLIQDPNQRSTAVELLMDPWIIEIRTIAFGDDTVEPVSKERPLNS</sequence>
<dbReference type="OrthoDB" id="1043025at2759"/>
<evidence type="ECO:0000256" key="9">
    <source>
        <dbReference type="SAM" id="MobiDB-lite"/>
    </source>
</evidence>
<evidence type="ECO:0000256" key="4">
    <source>
        <dbReference type="ARBA" id="ARBA00022741"/>
    </source>
</evidence>
<comment type="catalytic activity">
    <reaction evidence="7">
        <text>L-threonyl-[protein] + ATP = O-phospho-L-threonyl-[protein] + ADP + H(+)</text>
        <dbReference type="Rhea" id="RHEA:46608"/>
        <dbReference type="Rhea" id="RHEA-COMP:11060"/>
        <dbReference type="Rhea" id="RHEA-COMP:11605"/>
        <dbReference type="ChEBI" id="CHEBI:15378"/>
        <dbReference type="ChEBI" id="CHEBI:30013"/>
        <dbReference type="ChEBI" id="CHEBI:30616"/>
        <dbReference type="ChEBI" id="CHEBI:61977"/>
        <dbReference type="ChEBI" id="CHEBI:456216"/>
    </reaction>
</comment>
<dbReference type="Gene3D" id="1.10.510.10">
    <property type="entry name" value="Transferase(Phosphotransferase) domain 1"/>
    <property type="match status" value="1"/>
</dbReference>
<dbReference type="InterPro" id="IPR008271">
    <property type="entry name" value="Ser/Thr_kinase_AS"/>
</dbReference>
<dbReference type="GeneID" id="4621332"/>
<evidence type="ECO:0000256" key="8">
    <source>
        <dbReference type="PROSITE-ProRule" id="PRU10141"/>
    </source>
</evidence>
<feature type="compositionally biased region" description="Low complexity" evidence="9">
    <location>
        <begin position="65"/>
        <end position="77"/>
    </location>
</feature>
<dbReference type="GO" id="GO:0005737">
    <property type="term" value="C:cytoplasm"/>
    <property type="evidence" value="ECO:0007669"/>
    <property type="project" value="InterPro"/>
</dbReference>
<feature type="region of interest" description="Disordered" evidence="9">
    <location>
        <begin position="1"/>
        <end position="104"/>
    </location>
</feature>
<dbReference type="PIRSF" id="PIRSF037579">
    <property type="entry name" value="MAPKKK_SSK22"/>
    <property type="match status" value="1"/>
</dbReference>
<dbReference type="PANTHER" id="PTHR48016">
    <property type="entry name" value="MAP KINASE KINASE KINASE SSK2-RELATED-RELATED"/>
    <property type="match status" value="1"/>
</dbReference>
<proteinExistence type="inferred from homology"/>
<accession>Q756W3</accession>
<feature type="domain" description="Protein kinase" evidence="10">
    <location>
        <begin position="1191"/>
        <end position="1459"/>
    </location>
</feature>
<dbReference type="CDD" id="cd06626">
    <property type="entry name" value="STKc_MEKK4"/>
    <property type="match status" value="1"/>
</dbReference>
<dbReference type="SMART" id="SM00220">
    <property type="entry name" value="S_TKc"/>
    <property type="match status" value="1"/>
</dbReference>
<evidence type="ECO:0000256" key="1">
    <source>
        <dbReference type="ARBA" id="ARBA00006529"/>
    </source>
</evidence>
<dbReference type="eggNOG" id="KOG4645">
    <property type="taxonomic scope" value="Eukaryota"/>
</dbReference>
<gene>
    <name evidence="11" type="ORF">AGOS_AER264C</name>
</gene>
<organism evidence="11 12">
    <name type="scientific">Eremothecium gossypii (strain ATCC 10895 / CBS 109.51 / FGSC 9923 / NRRL Y-1056)</name>
    <name type="common">Yeast</name>
    <name type="synonym">Ashbya gossypii</name>
    <dbReference type="NCBI Taxonomy" id="284811"/>
    <lineage>
        <taxon>Eukaryota</taxon>
        <taxon>Fungi</taxon>
        <taxon>Dikarya</taxon>
        <taxon>Ascomycota</taxon>
        <taxon>Saccharomycotina</taxon>
        <taxon>Saccharomycetes</taxon>
        <taxon>Saccharomycetales</taxon>
        <taxon>Saccharomycetaceae</taxon>
        <taxon>Eremothecium</taxon>
    </lineage>
</organism>
<dbReference type="FunCoup" id="Q756W3">
    <property type="interactions" value="435"/>
</dbReference>
<evidence type="ECO:0000256" key="2">
    <source>
        <dbReference type="ARBA" id="ARBA00022527"/>
    </source>
</evidence>
<keyword evidence="5 7" id="KW-0418">Kinase</keyword>
<dbReference type="InterPro" id="IPR000719">
    <property type="entry name" value="Prot_kinase_dom"/>
</dbReference>
<evidence type="ECO:0000313" key="12">
    <source>
        <dbReference type="Proteomes" id="UP000000591"/>
    </source>
</evidence>
<dbReference type="PROSITE" id="PS00108">
    <property type="entry name" value="PROTEIN_KINASE_ST"/>
    <property type="match status" value="1"/>
</dbReference>
<reference evidence="11 12" key="1">
    <citation type="journal article" date="2004" name="Science">
        <title>The Ashbya gossypii genome as a tool for mapping the ancient Saccharomyces cerevisiae genome.</title>
        <authorList>
            <person name="Dietrich F.S."/>
            <person name="Voegeli S."/>
            <person name="Brachat S."/>
            <person name="Lerch A."/>
            <person name="Gates K."/>
            <person name="Steiner S."/>
            <person name="Mohr C."/>
            <person name="Pohlmann R."/>
            <person name="Luedi P."/>
            <person name="Choi S."/>
            <person name="Wing R.A."/>
            <person name="Flavier A."/>
            <person name="Gaffney T.D."/>
            <person name="Philippsen P."/>
        </authorList>
    </citation>
    <scope>NUCLEOTIDE SEQUENCE [LARGE SCALE GENOMIC DNA]</scope>
    <source>
        <strain evidence="12">ATCC 10895 / CBS 109.51 / FGSC 9923 / NRRL Y-1056</strain>
    </source>
</reference>
<evidence type="ECO:0000313" key="11">
    <source>
        <dbReference type="EMBL" id="AAS52945.2"/>
    </source>
</evidence>
<evidence type="ECO:0000256" key="3">
    <source>
        <dbReference type="ARBA" id="ARBA00022679"/>
    </source>
</evidence>
<keyword evidence="3 7" id="KW-0808">Transferase</keyword>
<dbReference type="InParanoid" id="Q756W3"/>
<dbReference type="PANTHER" id="PTHR48016:SF32">
    <property type="entry name" value="MITOGEN-ACTIVATED PROTEIN KINASE KINASE KINASE 4"/>
    <property type="match status" value="1"/>
</dbReference>
<evidence type="ECO:0000256" key="6">
    <source>
        <dbReference type="ARBA" id="ARBA00022840"/>
    </source>
</evidence>
<dbReference type="PROSITE" id="PS00107">
    <property type="entry name" value="PROTEIN_KINASE_ATP"/>
    <property type="match status" value="1"/>
</dbReference>
<dbReference type="SUPFAM" id="SSF56112">
    <property type="entry name" value="Protein kinase-like (PK-like)"/>
    <property type="match status" value="1"/>
</dbReference>
<dbReference type="Pfam" id="PF00069">
    <property type="entry name" value="Pkinase"/>
    <property type="match status" value="1"/>
</dbReference>
<dbReference type="FunFam" id="1.10.510.10:FF:000571">
    <property type="entry name" value="Maternal embryonic leucine zipper kinase"/>
    <property type="match status" value="1"/>
</dbReference>
<keyword evidence="6 7" id="KW-0067">ATP-binding</keyword>
<dbReference type="InterPro" id="IPR017441">
    <property type="entry name" value="Protein_kinase_ATP_BS"/>
</dbReference>
<dbReference type="InterPro" id="IPR011009">
    <property type="entry name" value="Kinase-like_dom_sf"/>
</dbReference>
<evidence type="ECO:0000259" key="10">
    <source>
        <dbReference type="PROSITE" id="PS50011"/>
    </source>
</evidence>
<dbReference type="OMA" id="PPCVDEN"/>
<dbReference type="InterPro" id="IPR050538">
    <property type="entry name" value="MAP_kinase_kinase_kinase"/>
</dbReference>
<protein>
    <recommendedName>
        <fullName evidence="7">MAP kinase kinase kinase</fullName>
        <ecNumber evidence="7">2.7.11.-</ecNumber>
    </recommendedName>
</protein>
<feature type="compositionally biased region" description="Polar residues" evidence="9">
    <location>
        <begin position="24"/>
        <end position="44"/>
    </location>
</feature>
<dbReference type="InterPro" id="IPR017240">
    <property type="entry name" value="MAPKKK_Ssk2/Ssk22"/>
</dbReference>
<dbReference type="HOGENOM" id="CLU_001999_2_0_1"/>
<feature type="binding site" evidence="8">
    <location>
        <position position="1220"/>
    </location>
    <ligand>
        <name>ATP</name>
        <dbReference type="ChEBI" id="CHEBI:30616"/>
    </ligand>
</feature>
<evidence type="ECO:0000256" key="5">
    <source>
        <dbReference type="ARBA" id="ARBA00022777"/>
    </source>
</evidence>
<evidence type="ECO:0000256" key="7">
    <source>
        <dbReference type="PIRNR" id="PIRNR037579"/>
    </source>
</evidence>
<dbReference type="GO" id="GO:0051403">
    <property type="term" value="P:stress-activated MAPK cascade"/>
    <property type="evidence" value="ECO:0007669"/>
    <property type="project" value="InterPro"/>
</dbReference>
<dbReference type="KEGG" id="ago:AGOS_AER264C"/>
<dbReference type="EC" id="2.7.11.-" evidence="7"/>
<dbReference type="GO" id="GO:0038066">
    <property type="term" value="P:p38MAPK cascade"/>
    <property type="evidence" value="ECO:0000318"/>
    <property type="project" value="GO_Central"/>
</dbReference>
<dbReference type="GO" id="GO:0005524">
    <property type="term" value="F:ATP binding"/>
    <property type="evidence" value="ECO:0007669"/>
    <property type="project" value="UniProtKB-UniRule"/>
</dbReference>
<keyword evidence="4 7" id="KW-0547">Nucleotide-binding</keyword>
<dbReference type="Proteomes" id="UP000000591">
    <property type="component" value="Chromosome V"/>
</dbReference>
<reference evidence="12" key="2">
    <citation type="journal article" date="2013" name="G3 (Bethesda)">
        <title>Genomes of Ashbya fungi isolated from insects reveal four mating-type loci, numerous translocations, lack of transposons, and distinct gene duplications.</title>
        <authorList>
            <person name="Dietrich F.S."/>
            <person name="Voegeli S."/>
            <person name="Kuo S."/>
            <person name="Philippsen P."/>
        </authorList>
    </citation>
    <scope>GENOME REANNOTATION</scope>
    <source>
        <strain evidence="12">ATCC 10895 / CBS 109.51 / FGSC 9923 / NRRL Y-1056</strain>
    </source>
</reference>
<dbReference type="GO" id="GO:0004709">
    <property type="term" value="F:MAP kinase kinase kinase activity"/>
    <property type="evidence" value="ECO:0007669"/>
    <property type="project" value="UniProtKB-UniRule"/>
</dbReference>
<dbReference type="STRING" id="284811.Q756W3"/>